<dbReference type="AlphaFoldDB" id="A0A6A6EDQ2"/>
<accession>A0A6A6EDQ2</accession>
<organism evidence="2 3">
    <name type="scientific">Zopfia rhizophila CBS 207.26</name>
    <dbReference type="NCBI Taxonomy" id="1314779"/>
    <lineage>
        <taxon>Eukaryota</taxon>
        <taxon>Fungi</taxon>
        <taxon>Dikarya</taxon>
        <taxon>Ascomycota</taxon>
        <taxon>Pezizomycotina</taxon>
        <taxon>Dothideomycetes</taxon>
        <taxon>Dothideomycetes incertae sedis</taxon>
        <taxon>Zopfiaceae</taxon>
        <taxon>Zopfia</taxon>
    </lineage>
</organism>
<gene>
    <name evidence="2" type="ORF">K469DRAFT_63803</name>
</gene>
<dbReference type="Proteomes" id="UP000800200">
    <property type="component" value="Unassembled WGS sequence"/>
</dbReference>
<sequence>MENTILSERGDREKCTALHVQNWTHKAREIMIHCYTEDSVLAKGQILPPKGVTKRLTVDTKSRSPVATPSSLMARRMEKYQRDHAESLYRSDELFLDVSGNNELELENFEFDEEEALGSGDVPALSEQDDVDRLLSAEEQQVFDIDYNREGDVDHLMSAEVEQQVFETTYTSSYLHTLFIDSPSPPDCDNKCSDAFYFRGSRAELEDSSDVHYSPSEVDSDVCDLEYWDFIIDLQDYLRGKPDEIDGTEKDSDRKSICSMGITDVVVLDTDLDWEDDLEVAPEAHSAPVKFFDAAIGREAEYYATRPHIQPDVGDYVPEPLPQVPLQYDIPRHLLCPIVNMVRTEYDFERSLTVVDNPAEDDGSEQEDALSDSSSVFDASAHVAPLRSNRLSKINEERSDDSDSDCSVDSNMEFERGFVQPLGTHQNNFLDEQNGDDTDSVKSLPSSSVSETCVPILYMSEIEEYFMDDIWGGEPEFSFNIHFSSVQSPSTMSGSLLNGDELDSQDGSGMAFSPPDSDIEAEIARSEFHFRHQTWDWRTDTFKIPVLVPVITVMQDNTPQTAAVENQGPSELNQRLLHATRDTTFRLRVQGIS</sequence>
<feature type="region of interest" description="Disordered" evidence="1">
    <location>
        <begin position="425"/>
        <end position="446"/>
    </location>
</feature>
<proteinExistence type="predicted"/>
<reference evidence="2" key="1">
    <citation type="journal article" date="2020" name="Stud. Mycol.">
        <title>101 Dothideomycetes genomes: a test case for predicting lifestyles and emergence of pathogens.</title>
        <authorList>
            <person name="Haridas S."/>
            <person name="Albert R."/>
            <person name="Binder M."/>
            <person name="Bloem J."/>
            <person name="Labutti K."/>
            <person name="Salamov A."/>
            <person name="Andreopoulos B."/>
            <person name="Baker S."/>
            <person name="Barry K."/>
            <person name="Bills G."/>
            <person name="Bluhm B."/>
            <person name="Cannon C."/>
            <person name="Castanera R."/>
            <person name="Culley D."/>
            <person name="Daum C."/>
            <person name="Ezra D."/>
            <person name="Gonzalez J."/>
            <person name="Henrissat B."/>
            <person name="Kuo A."/>
            <person name="Liang C."/>
            <person name="Lipzen A."/>
            <person name="Lutzoni F."/>
            <person name="Magnuson J."/>
            <person name="Mondo S."/>
            <person name="Nolan M."/>
            <person name="Ohm R."/>
            <person name="Pangilinan J."/>
            <person name="Park H.-J."/>
            <person name="Ramirez L."/>
            <person name="Alfaro M."/>
            <person name="Sun H."/>
            <person name="Tritt A."/>
            <person name="Yoshinaga Y."/>
            <person name="Zwiers L.-H."/>
            <person name="Turgeon B."/>
            <person name="Goodwin S."/>
            <person name="Spatafora J."/>
            <person name="Crous P."/>
            <person name="Grigoriev I."/>
        </authorList>
    </citation>
    <scope>NUCLEOTIDE SEQUENCE</scope>
    <source>
        <strain evidence="2">CBS 207.26</strain>
    </source>
</reference>
<evidence type="ECO:0000256" key="1">
    <source>
        <dbReference type="SAM" id="MobiDB-lite"/>
    </source>
</evidence>
<feature type="region of interest" description="Disordered" evidence="1">
    <location>
        <begin position="356"/>
        <end position="376"/>
    </location>
</feature>
<evidence type="ECO:0000313" key="3">
    <source>
        <dbReference type="Proteomes" id="UP000800200"/>
    </source>
</evidence>
<keyword evidence="3" id="KW-1185">Reference proteome</keyword>
<name>A0A6A6EDQ2_9PEZI</name>
<evidence type="ECO:0000313" key="2">
    <source>
        <dbReference type="EMBL" id="KAF2189353.1"/>
    </source>
</evidence>
<feature type="compositionally biased region" description="Acidic residues" evidence="1">
    <location>
        <begin position="358"/>
        <end position="370"/>
    </location>
</feature>
<protein>
    <submittedName>
        <fullName evidence="2">Uncharacterized protein</fullName>
    </submittedName>
</protein>
<feature type="region of interest" description="Disordered" evidence="1">
    <location>
        <begin position="388"/>
        <end position="409"/>
    </location>
</feature>
<dbReference type="EMBL" id="ML994621">
    <property type="protein sequence ID" value="KAF2189353.1"/>
    <property type="molecule type" value="Genomic_DNA"/>
</dbReference>